<dbReference type="KEGG" id="ebm:SG0102_00750"/>
<evidence type="ECO:0000256" key="1">
    <source>
        <dbReference type="SAM" id="Phobius"/>
    </source>
</evidence>
<gene>
    <name evidence="2" type="ORF">SG0102_00750</name>
</gene>
<accession>A0A3G9JGW8</accession>
<organism evidence="2 3">
    <name type="scientific">Intestinibaculum porci</name>
    <dbReference type="NCBI Taxonomy" id="2487118"/>
    <lineage>
        <taxon>Bacteria</taxon>
        <taxon>Bacillati</taxon>
        <taxon>Bacillota</taxon>
        <taxon>Erysipelotrichia</taxon>
        <taxon>Erysipelotrichales</taxon>
        <taxon>Erysipelotrichaceae</taxon>
        <taxon>Intestinibaculum</taxon>
    </lineage>
</organism>
<keyword evidence="1" id="KW-0472">Membrane</keyword>
<keyword evidence="1" id="KW-1133">Transmembrane helix</keyword>
<dbReference type="Proteomes" id="UP000268059">
    <property type="component" value="Chromosome"/>
</dbReference>
<dbReference type="AlphaFoldDB" id="A0A3G9JGW8"/>
<dbReference type="InParanoid" id="A0A3G9JGW8"/>
<protein>
    <submittedName>
        <fullName evidence="2">Uncharacterized protein</fullName>
    </submittedName>
</protein>
<feature type="transmembrane region" description="Helical" evidence="1">
    <location>
        <begin position="9"/>
        <end position="27"/>
    </location>
</feature>
<dbReference type="OrthoDB" id="9796702at2"/>
<reference evidence="2 3" key="1">
    <citation type="submission" date="2018-11" db="EMBL/GenBank/DDBJ databases">
        <title>Novel Erysipelotrichaceae bacterium isolated from small intestine of a swine.</title>
        <authorList>
            <person name="Kim J.S."/>
            <person name="Choe H."/>
            <person name="Lee Y.R."/>
            <person name="Kim K.M."/>
            <person name="Park D.S."/>
        </authorList>
    </citation>
    <scope>NUCLEOTIDE SEQUENCE [LARGE SCALE GENOMIC DNA]</scope>
    <source>
        <strain evidence="2 3">SG0102</strain>
    </source>
</reference>
<dbReference type="EMBL" id="AP019309">
    <property type="protein sequence ID" value="BBH25141.1"/>
    <property type="molecule type" value="Genomic_DNA"/>
</dbReference>
<keyword evidence="1" id="KW-0812">Transmembrane</keyword>
<proteinExistence type="predicted"/>
<evidence type="ECO:0000313" key="2">
    <source>
        <dbReference type="EMBL" id="BBH25141.1"/>
    </source>
</evidence>
<name>A0A3G9JGW8_9FIRM</name>
<evidence type="ECO:0000313" key="3">
    <source>
        <dbReference type="Proteomes" id="UP000268059"/>
    </source>
</evidence>
<sequence>MKKNIGKSSLFITLLVIMVVISSVIFMPRNNKKAYGVDYITSSAIYSEPKNTIDAIALGDSLVYSSISPMKIYEDYGYTLYDASTPAQKLNESYEFLSRIYETQSPRYVFLETEELFKDLSWSKDLSSRVEYQVPLLRYHNRWKHLKLKDLQKTMKYTHTDYMKGFRYYPQVTPAKKFKKPSDQITTTNLNYLKKIMTLTKAHHTKLIMIYLPCLKTWSIKRHNKLTKLFKKHYPFIDFNMIPTLNINWDEDSRDGGDHLNYHGAMKVTDYFGQYLHKHTDLKSHAADPLYDSYELSLLLYKRKVKETRAQVPNHIKRT</sequence>
<dbReference type="RefSeq" id="WP_125118117.1">
    <property type="nucleotide sequence ID" value="NZ_AP019309.1"/>
</dbReference>
<keyword evidence="3" id="KW-1185">Reference proteome</keyword>